<protein>
    <submittedName>
        <fullName evidence="3">Keratin-associated protein 5-1-like</fullName>
    </submittedName>
</protein>
<reference evidence="3" key="1">
    <citation type="submission" date="2025-08" db="UniProtKB">
        <authorList>
            <consortium name="RefSeq"/>
        </authorList>
    </citation>
    <scope>IDENTIFICATION</scope>
    <source>
        <strain evidence="3">Ishihara</strain>
        <tissue evidence="3">Whole body</tissue>
    </source>
</reference>
<dbReference type="Proteomes" id="UP000301870">
    <property type="component" value="Chromosome 10"/>
</dbReference>
<dbReference type="AlphaFoldDB" id="A0A9J7DVV2"/>
<dbReference type="RefSeq" id="XP_022817249.1">
    <property type="nucleotide sequence ID" value="XM_022961481.1"/>
</dbReference>
<feature type="signal peptide" evidence="1">
    <location>
        <begin position="1"/>
        <end position="20"/>
    </location>
</feature>
<evidence type="ECO:0000313" key="2">
    <source>
        <dbReference type="Proteomes" id="UP000301870"/>
    </source>
</evidence>
<dbReference type="OrthoDB" id="7484756at2759"/>
<keyword evidence="2" id="KW-1185">Reference proteome</keyword>
<accession>A0A9J7DVV2</accession>
<dbReference type="GeneID" id="111350061"/>
<gene>
    <name evidence="3" type="primary">LOC111350061</name>
</gene>
<name>A0A9J7DVV2_SPOLT</name>
<dbReference type="KEGG" id="sliu:111350061"/>
<keyword evidence="1" id="KW-0732">Signal</keyword>
<evidence type="ECO:0000313" key="3">
    <source>
        <dbReference type="RefSeq" id="XP_022817249.1"/>
    </source>
</evidence>
<organism evidence="2 3">
    <name type="scientific">Spodoptera litura</name>
    <name type="common">Asian cotton leafworm</name>
    <dbReference type="NCBI Taxonomy" id="69820"/>
    <lineage>
        <taxon>Eukaryota</taxon>
        <taxon>Metazoa</taxon>
        <taxon>Ecdysozoa</taxon>
        <taxon>Arthropoda</taxon>
        <taxon>Hexapoda</taxon>
        <taxon>Insecta</taxon>
        <taxon>Pterygota</taxon>
        <taxon>Neoptera</taxon>
        <taxon>Endopterygota</taxon>
        <taxon>Lepidoptera</taxon>
        <taxon>Glossata</taxon>
        <taxon>Ditrysia</taxon>
        <taxon>Noctuoidea</taxon>
        <taxon>Noctuidae</taxon>
        <taxon>Amphipyrinae</taxon>
        <taxon>Spodoptera</taxon>
    </lineage>
</organism>
<sequence length="341" mass="34022">MYFGKFSIVILIVSCIIVDARKKISKTKIKKSDLQNFGIGCGCQSSIIDILTLGSRGSIIEPVYGPVSLPAPVIDVPNYRYVEPIEINPLGNLFSTFEVASYGVAPISVLDLPCGCSGPCGCRGPCGCSEPNCGCRVPAVKLPACPCGAPAAIDAKCGCASIQTPAYSYGISALIDVPSYVPACGCPGPCNCAVPKSCGCVGPCGCAGLSSCECMGPCSCGLSALSCGCNGPCSCLGGPVAACGCSGPCSCGVPAATCGCNDVCTCGLSVLPCGCNGPCNCGSLSSCGCSGPCNCLGMQVPSYGSVLPTIEVPSCGCGCGMPGCGCNPKYLRQVTLQPPFL</sequence>
<feature type="chain" id="PRO_5039896788" evidence="1">
    <location>
        <begin position="21"/>
        <end position="341"/>
    </location>
</feature>
<evidence type="ECO:0000256" key="1">
    <source>
        <dbReference type="SAM" id="SignalP"/>
    </source>
</evidence>
<proteinExistence type="predicted"/>